<comment type="caution">
    <text evidence="3">The sequence shown here is derived from an EMBL/GenBank/DDBJ whole genome shotgun (WGS) entry which is preliminary data.</text>
</comment>
<proteinExistence type="predicted"/>
<feature type="compositionally biased region" description="Acidic residues" evidence="1">
    <location>
        <begin position="20"/>
        <end position="29"/>
    </location>
</feature>
<sequence length="126" mass="14258">MIKDAYKPESECGSLQYGVDDSEGQDDSQETSSDADSGDIFACAQVESEDEYEAQEYEDHEGKSFNYMCHNSLPSLYGYPDANYLKSVTKDLEAKGVTESSMTKEEMRDLSKLEYDLQIHNCFKDN</sequence>
<protein>
    <recommendedName>
        <fullName evidence="2">Deltex C-terminal domain-containing protein</fullName>
    </recommendedName>
</protein>
<evidence type="ECO:0000256" key="1">
    <source>
        <dbReference type="SAM" id="MobiDB-lite"/>
    </source>
</evidence>
<accession>A0AAV4DZZ1</accession>
<evidence type="ECO:0000313" key="4">
    <source>
        <dbReference type="Proteomes" id="UP000735302"/>
    </source>
</evidence>
<feature type="compositionally biased region" description="Basic and acidic residues" evidence="1">
    <location>
        <begin position="1"/>
        <end position="10"/>
    </location>
</feature>
<feature type="region of interest" description="Disordered" evidence="1">
    <location>
        <begin position="1"/>
        <end position="39"/>
    </location>
</feature>
<keyword evidence="4" id="KW-1185">Reference proteome</keyword>
<dbReference type="Pfam" id="PF18102">
    <property type="entry name" value="DTC"/>
    <property type="match status" value="1"/>
</dbReference>
<dbReference type="Proteomes" id="UP000735302">
    <property type="component" value="Unassembled WGS sequence"/>
</dbReference>
<feature type="domain" description="Deltex C-terminal" evidence="2">
    <location>
        <begin position="71"/>
        <end position="97"/>
    </location>
</feature>
<name>A0AAV4DZZ1_9GAST</name>
<evidence type="ECO:0000313" key="3">
    <source>
        <dbReference type="EMBL" id="GFO49809.1"/>
    </source>
</evidence>
<organism evidence="3 4">
    <name type="scientific">Plakobranchus ocellatus</name>
    <dbReference type="NCBI Taxonomy" id="259542"/>
    <lineage>
        <taxon>Eukaryota</taxon>
        <taxon>Metazoa</taxon>
        <taxon>Spiralia</taxon>
        <taxon>Lophotrochozoa</taxon>
        <taxon>Mollusca</taxon>
        <taxon>Gastropoda</taxon>
        <taxon>Heterobranchia</taxon>
        <taxon>Euthyneura</taxon>
        <taxon>Panpulmonata</taxon>
        <taxon>Sacoglossa</taxon>
        <taxon>Placobranchoidea</taxon>
        <taxon>Plakobranchidae</taxon>
        <taxon>Plakobranchus</taxon>
    </lineage>
</organism>
<dbReference type="InterPro" id="IPR039396">
    <property type="entry name" value="Deltex_C"/>
</dbReference>
<dbReference type="AlphaFoldDB" id="A0AAV4DZZ1"/>
<gene>
    <name evidence="3" type="ORF">PoB_007631400</name>
</gene>
<reference evidence="3 4" key="1">
    <citation type="journal article" date="2021" name="Elife">
        <title>Chloroplast acquisition without the gene transfer in kleptoplastic sea slugs, Plakobranchus ocellatus.</title>
        <authorList>
            <person name="Maeda T."/>
            <person name="Takahashi S."/>
            <person name="Yoshida T."/>
            <person name="Shimamura S."/>
            <person name="Takaki Y."/>
            <person name="Nagai Y."/>
            <person name="Toyoda A."/>
            <person name="Suzuki Y."/>
            <person name="Arimoto A."/>
            <person name="Ishii H."/>
            <person name="Satoh N."/>
            <person name="Nishiyama T."/>
            <person name="Hasebe M."/>
            <person name="Maruyama T."/>
            <person name="Minagawa J."/>
            <person name="Obokata J."/>
            <person name="Shigenobu S."/>
        </authorList>
    </citation>
    <scope>NUCLEOTIDE SEQUENCE [LARGE SCALE GENOMIC DNA]</scope>
</reference>
<evidence type="ECO:0000259" key="2">
    <source>
        <dbReference type="Pfam" id="PF18102"/>
    </source>
</evidence>
<dbReference type="EMBL" id="BLXT01008499">
    <property type="protein sequence ID" value="GFO49809.1"/>
    <property type="molecule type" value="Genomic_DNA"/>
</dbReference>